<dbReference type="GO" id="GO:0071013">
    <property type="term" value="C:catalytic step 2 spliceosome"/>
    <property type="evidence" value="ECO:0007669"/>
    <property type="project" value="TreeGrafter"/>
</dbReference>
<keyword evidence="6" id="KW-1185">Reference proteome</keyword>
<dbReference type="InterPro" id="IPR008999">
    <property type="entry name" value="Actin-crosslinking"/>
</dbReference>
<dbReference type="InterPro" id="IPR010414">
    <property type="entry name" value="FRG1"/>
</dbReference>
<feature type="compositionally biased region" description="Basic residues" evidence="4">
    <location>
        <begin position="10"/>
        <end position="27"/>
    </location>
</feature>
<comment type="subcellular location">
    <subcellularLocation>
        <location evidence="1">Nucleus</location>
        <location evidence="1">Nucleolus</location>
    </subcellularLocation>
</comment>
<evidence type="ECO:0000313" key="5">
    <source>
        <dbReference type="EMBL" id="KAJ1918653.1"/>
    </source>
</evidence>
<dbReference type="EMBL" id="JANBPU010000040">
    <property type="protein sequence ID" value="KAJ1918653.1"/>
    <property type="molecule type" value="Genomic_DNA"/>
</dbReference>
<dbReference type="Pfam" id="PF06229">
    <property type="entry name" value="FRG1"/>
    <property type="match status" value="1"/>
</dbReference>
<dbReference type="GO" id="GO:0005730">
    <property type="term" value="C:nucleolus"/>
    <property type="evidence" value="ECO:0007669"/>
    <property type="project" value="UniProtKB-SubCell"/>
</dbReference>
<organism evidence="5 6">
    <name type="scientific">Mycoemilia scoparia</name>
    <dbReference type="NCBI Taxonomy" id="417184"/>
    <lineage>
        <taxon>Eukaryota</taxon>
        <taxon>Fungi</taxon>
        <taxon>Fungi incertae sedis</taxon>
        <taxon>Zoopagomycota</taxon>
        <taxon>Kickxellomycotina</taxon>
        <taxon>Kickxellomycetes</taxon>
        <taxon>Kickxellales</taxon>
        <taxon>Kickxellaceae</taxon>
        <taxon>Mycoemilia</taxon>
    </lineage>
</organism>
<dbReference type="PANTHER" id="PTHR12928">
    <property type="entry name" value="FRG1 PROTEIN"/>
    <property type="match status" value="1"/>
</dbReference>
<dbReference type="SUPFAM" id="SSF50405">
    <property type="entry name" value="Actin-crosslinking proteins"/>
    <property type="match status" value="1"/>
</dbReference>
<accession>A0A9W7ZY88</accession>
<evidence type="ECO:0000256" key="3">
    <source>
        <dbReference type="ARBA" id="ARBA00023242"/>
    </source>
</evidence>
<dbReference type="Gene3D" id="2.80.10.50">
    <property type="match status" value="1"/>
</dbReference>
<dbReference type="OrthoDB" id="5539371at2759"/>
<dbReference type="PANTHER" id="PTHR12928:SF0">
    <property type="entry name" value="FSHD REGION GENE 1"/>
    <property type="match status" value="1"/>
</dbReference>
<dbReference type="CDD" id="cd23339">
    <property type="entry name" value="beta-trefoil_FSCN_fungal_FRG1-like"/>
    <property type="match status" value="1"/>
</dbReference>
<feature type="region of interest" description="Disordered" evidence="4">
    <location>
        <begin position="1"/>
        <end position="44"/>
    </location>
</feature>
<evidence type="ECO:0000256" key="1">
    <source>
        <dbReference type="ARBA" id="ARBA00004604"/>
    </source>
</evidence>
<comment type="caution">
    <text evidence="5">The sequence shown here is derived from an EMBL/GenBank/DDBJ whole genome shotgun (WGS) entry which is preliminary data.</text>
</comment>
<keyword evidence="3" id="KW-0539">Nucleus</keyword>
<evidence type="ECO:0000256" key="2">
    <source>
        <dbReference type="ARBA" id="ARBA00010878"/>
    </source>
</evidence>
<comment type="similarity">
    <text evidence="2">Belongs to the FRG1 family.</text>
</comment>
<feature type="compositionally biased region" description="Basic and acidic residues" evidence="4">
    <location>
        <begin position="28"/>
        <end position="37"/>
    </location>
</feature>
<dbReference type="Proteomes" id="UP001150538">
    <property type="component" value="Unassembled WGS sequence"/>
</dbReference>
<evidence type="ECO:0000256" key="4">
    <source>
        <dbReference type="SAM" id="MobiDB-lite"/>
    </source>
</evidence>
<protein>
    <submittedName>
        <fullName evidence="5">Uncharacterized protein</fullName>
    </submittedName>
</protein>
<reference evidence="5" key="1">
    <citation type="submission" date="2022-07" db="EMBL/GenBank/DDBJ databases">
        <title>Phylogenomic reconstructions and comparative analyses of Kickxellomycotina fungi.</title>
        <authorList>
            <person name="Reynolds N.K."/>
            <person name="Stajich J.E."/>
            <person name="Barry K."/>
            <person name="Grigoriev I.V."/>
            <person name="Crous P."/>
            <person name="Smith M.E."/>
        </authorList>
    </citation>
    <scope>NUCLEOTIDE SEQUENCE</scope>
    <source>
        <strain evidence="5">NBRC 100468</strain>
    </source>
</reference>
<dbReference type="GO" id="GO:0051015">
    <property type="term" value="F:actin filament binding"/>
    <property type="evidence" value="ECO:0007669"/>
    <property type="project" value="TreeGrafter"/>
</dbReference>
<evidence type="ECO:0000313" key="6">
    <source>
        <dbReference type="Proteomes" id="UP001150538"/>
    </source>
</evidence>
<name>A0A9W7ZY88_9FUNG</name>
<gene>
    <name evidence="5" type="ORF">H4219_002456</name>
</gene>
<sequence length="336" mass="37128">MSEYSVSRGSKLKFKGEKKKKKKGSKSKHSDRSKSNNDNDNAEGWVPVECLDDFEGPVVFYFRDSNPRILSLPPDFADGGSNAGGGGIGSINNRQSLLAYPLSHESAETQVEDAEPTAVEHVFIGQRTIVAREKEDPNIPLPTTFTFKTSRGQYLSADRLGFVTSDAPAIGPLEVWTPVIRKDEAGVGAVSLMTEASGKERFLSIGISKDQDPEQTGKKDSHIPVGVRADSDSIGFRETFYVKCQAQNRKARIKSSKDKSGNEQDVFVYGDGSAISQGPDDDELNKIKYFQSYQSGKISSHKLKKDKKDLKRARSEGKYNEALLDRRTKLKSDKFC</sequence>
<proteinExistence type="inferred from homology"/>
<dbReference type="AlphaFoldDB" id="A0A9W7ZY88"/>